<dbReference type="PROSITE" id="PS51755">
    <property type="entry name" value="OMPR_PHOB"/>
    <property type="match status" value="1"/>
</dbReference>
<dbReference type="Proteomes" id="UP000247476">
    <property type="component" value="Unassembled WGS sequence"/>
</dbReference>
<dbReference type="InterPro" id="IPR001867">
    <property type="entry name" value="OmpR/PhoB-type_DNA-bd"/>
</dbReference>
<dbReference type="Pfam" id="PF00498">
    <property type="entry name" value="FHA"/>
    <property type="match status" value="1"/>
</dbReference>
<dbReference type="Gene3D" id="2.60.200.20">
    <property type="match status" value="1"/>
</dbReference>
<dbReference type="Gene3D" id="1.10.10.10">
    <property type="entry name" value="Winged helix-like DNA-binding domain superfamily/Winged helix DNA-binding domain"/>
    <property type="match status" value="1"/>
</dbReference>
<proteinExistence type="predicted"/>
<reference evidence="7 8" key="1">
    <citation type="submission" date="2018-05" db="EMBL/GenBank/DDBJ databases">
        <title>Paenibacillus flagellatus sp. nov., isolated from selenium mineral soil.</title>
        <authorList>
            <person name="Dai X."/>
        </authorList>
    </citation>
    <scope>NUCLEOTIDE SEQUENCE [LARGE SCALE GENOMIC DNA]</scope>
    <source>
        <strain evidence="7 8">DXL2</strain>
    </source>
</reference>
<dbReference type="CDD" id="cd00060">
    <property type="entry name" value="FHA"/>
    <property type="match status" value="1"/>
</dbReference>
<comment type="caution">
    <text evidence="7">The sequence shown here is derived from an EMBL/GenBank/DDBJ whole genome shotgun (WGS) entry which is preliminary data.</text>
</comment>
<dbReference type="GO" id="GO:0000160">
    <property type="term" value="P:phosphorelay signal transduction system"/>
    <property type="evidence" value="ECO:0007669"/>
    <property type="project" value="InterPro"/>
</dbReference>
<dbReference type="SMART" id="SM00862">
    <property type="entry name" value="Trans_reg_C"/>
    <property type="match status" value="1"/>
</dbReference>
<feature type="DNA-binding region" description="OmpR/PhoB-type" evidence="4">
    <location>
        <begin position="139"/>
        <end position="240"/>
    </location>
</feature>
<dbReference type="PROSITE" id="PS50006">
    <property type="entry name" value="FHA_DOMAIN"/>
    <property type="match status" value="1"/>
</dbReference>
<dbReference type="InterPro" id="IPR016032">
    <property type="entry name" value="Sig_transdc_resp-reg_C-effctor"/>
</dbReference>
<dbReference type="CDD" id="cd00383">
    <property type="entry name" value="trans_reg_C"/>
    <property type="match status" value="1"/>
</dbReference>
<evidence type="ECO:0000256" key="3">
    <source>
        <dbReference type="ARBA" id="ARBA00023163"/>
    </source>
</evidence>
<dbReference type="Pfam" id="PF00486">
    <property type="entry name" value="Trans_reg_C"/>
    <property type="match status" value="1"/>
</dbReference>
<feature type="domain" description="FHA" evidence="5">
    <location>
        <begin position="45"/>
        <end position="97"/>
    </location>
</feature>
<keyword evidence="1" id="KW-0805">Transcription regulation</keyword>
<evidence type="ECO:0000259" key="5">
    <source>
        <dbReference type="PROSITE" id="PS50006"/>
    </source>
</evidence>
<dbReference type="InterPro" id="IPR000253">
    <property type="entry name" value="FHA_dom"/>
</dbReference>
<dbReference type="GO" id="GO:0003677">
    <property type="term" value="F:DNA binding"/>
    <property type="evidence" value="ECO:0007669"/>
    <property type="project" value="UniProtKB-UniRule"/>
</dbReference>
<evidence type="ECO:0000256" key="4">
    <source>
        <dbReference type="PROSITE-ProRule" id="PRU01091"/>
    </source>
</evidence>
<keyword evidence="3" id="KW-0804">Transcription</keyword>
<dbReference type="EMBL" id="QJVJ01000001">
    <property type="protein sequence ID" value="PYI57523.1"/>
    <property type="molecule type" value="Genomic_DNA"/>
</dbReference>
<evidence type="ECO:0000256" key="2">
    <source>
        <dbReference type="ARBA" id="ARBA00023125"/>
    </source>
</evidence>
<gene>
    <name evidence="7" type="ORF">DLM86_03585</name>
</gene>
<name>A0A2V5KGL0_9BACL</name>
<protein>
    <submittedName>
        <fullName evidence="7">CadC family transcriptional regulator</fullName>
    </submittedName>
</protein>
<sequence>MKEFDWGSMHISREVARMRLPSCLIVERGYPFEGGAIIPLRHADLILGRKVESWEPDVAFDNVFVSRKQASVYFDNGVYFIMDMGSKHGTAVNGCRLAPFAPRPLGPADSISFAKGSVVLSFSPVNLEETLDSIPAAPESGRPADGYSLDPVRQTVRLRDRDYRFTDKEFRCVELLLGKERQFVPRDELIRHVWPERSGEDGGDSAAPEEINSLLYRIRKKTGRAFSIENIRGKGYILHALPPEERKAAGKGVSAP</sequence>
<keyword evidence="8" id="KW-1185">Reference proteome</keyword>
<keyword evidence="2 4" id="KW-0238">DNA-binding</keyword>
<evidence type="ECO:0000259" key="6">
    <source>
        <dbReference type="PROSITE" id="PS51755"/>
    </source>
</evidence>
<accession>A0A2V5KGL0</accession>
<organism evidence="7 8">
    <name type="scientific">Paenibacillus flagellatus</name>
    <dbReference type="NCBI Taxonomy" id="2211139"/>
    <lineage>
        <taxon>Bacteria</taxon>
        <taxon>Bacillati</taxon>
        <taxon>Bacillota</taxon>
        <taxon>Bacilli</taxon>
        <taxon>Bacillales</taxon>
        <taxon>Paenibacillaceae</taxon>
        <taxon>Paenibacillus</taxon>
    </lineage>
</organism>
<dbReference type="SUPFAM" id="SSF49879">
    <property type="entry name" value="SMAD/FHA domain"/>
    <property type="match status" value="1"/>
</dbReference>
<dbReference type="GO" id="GO:0006355">
    <property type="term" value="P:regulation of DNA-templated transcription"/>
    <property type="evidence" value="ECO:0007669"/>
    <property type="project" value="InterPro"/>
</dbReference>
<dbReference type="SMART" id="SM00240">
    <property type="entry name" value="FHA"/>
    <property type="match status" value="1"/>
</dbReference>
<evidence type="ECO:0000313" key="7">
    <source>
        <dbReference type="EMBL" id="PYI57523.1"/>
    </source>
</evidence>
<dbReference type="InterPro" id="IPR008984">
    <property type="entry name" value="SMAD_FHA_dom_sf"/>
</dbReference>
<dbReference type="InterPro" id="IPR036388">
    <property type="entry name" value="WH-like_DNA-bd_sf"/>
</dbReference>
<evidence type="ECO:0000256" key="1">
    <source>
        <dbReference type="ARBA" id="ARBA00023015"/>
    </source>
</evidence>
<feature type="domain" description="OmpR/PhoB-type" evidence="6">
    <location>
        <begin position="139"/>
        <end position="240"/>
    </location>
</feature>
<dbReference type="AlphaFoldDB" id="A0A2V5KGL0"/>
<evidence type="ECO:0000313" key="8">
    <source>
        <dbReference type="Proteomes" id="UP000247476"/>
    </source>
</evidence>
<dbReference type="SUPFAM" id="SSF46894">
    <property type="entry name" value="C-terminal effector domain of the bipartite response regulators"/>
    <property type="match status" value="1"/>
</dbReference>